<feature type="transmembrane region" description="Helical" evidence="1">
    <location>
        <begin position="106"/>
        <end position="123"/>
    </location>
</feature>
<organism evidence="2 3">
    <name type="scientific">Cyclospora cayetanensis</name>
    <dbReference type="NCBI Taxonomy" id="88456"/>
    <lineage>
        <taxon>Eukaryota</taxon>
        <taxon>Sar</taxon>
        <taxon>Alveolata</taxon>
        <taxon>Apicomplexa</taxon>
        <taxon>Conoidasida</taxon>
        <taxon>Coccidia</taxon>
        <taxon>Eucoccidiorida</taxon>
        <taxon>Eimeriorina</taxon>
        <taxon>Eimeriidae</taxon>
        <taxon>Cyclospora</taxon>
    </lineage>
</organism>
<accession>A0A6P6RY85</accession>
<feature type="transmembrane region" description="Helical" evidence="1">
    <location>
        <begin position="143"/>
        <end position="165"/>
    </location>
</feature>
<feature type="transmembrane region" description="Helical" evidence="1">
    <location>
        <begin position="209"/>
        <end position="227"/>
    </location>
</feature>
<feature type="transmembrane region" description="Helical" evidence="1">
    <location>
        <begin position="17"/>
        <end position="37"/>
    </location>
</feature>
<dbReference type="Proteomes" id="UP000515125">
    <property type="component" value="Unplaced"/>
</dbReference>
<dbReference type="AlphaFoldDB" id="A0A6P6RY85"/>
<feature type="transmembrane region" description="Helical" evidence="1">
    <location>
        <begin position="70"/>
        <end position="94"/>
    </location>
</feature>
<keyword evidence="1" id="KW-0812">Transmembrane</keyword>
<keyword evidence="2" id="KW-1185">Reference proteome</keyword>
<keyword evidence="1" id="KW-1133">Transmembrane helix</keyword>
<evidence type="ECO:0000313" key="3">
    <source>
        <dbReference type="RefSeq" id="XP_026192876.1"/>
    </source>
</evidence>
<dbReference type="OrthoDB" id="346794at2759"/>
<dbReference type="GeneID" id="113147228"/>
<sequence length="323" mass="33735">MACSCVRPNYKGPGVGIWALALGLQFAVGALMIFLGAQSTDVSGLQNIDLTQSSLYEDGNASKVVNVLGWLHLLFAVVCGAFVVLGLFVCGIFLCPLCVLGWIQSLFCLISTCTTAAYLRGYLDKMKDPSNDSSVFKTGDLLFASQNCGGLLLACVLAFAACVLLSRATKVSSGESVTGSVLMIFSMGLYGATGAILACGGGGLSPTPALSVLWVTLTVIGAFFMNVRSCFCEKLCNVFMIVLFGVGAALAFITTVVLACIYSTTTRDIDARPEFMLLVQVMQDGKGFFASVGLTAAAFILSLLAALYAARSLLCCGPGVSHN</sequence>
<evidence type="ECO:0000256" key="1">
    <source>
        <dbReference type="SAM" id="Phobius"/>
    </source>
</evidence>
<gene>
    <name evidence="3" type="primary">LOC113147228</name>
</gene>
<reference evidence="3" key="1">
    <citation type="submission" date="2025-08" db="UniProtKB">
        <authorList>
            <consortium name="RefSeq"/>
        </authorList>
    </citation>
    <scope>IDENTIFICATION</scope>
</reference>
<feature type="transmembrane region" description="Helical" evidence="1">
    <location>
        <begin position="239"/>
        <end position="264"/>
    </location>
</feature>
<feature type="transmembrane region" description="Helical" evidence="1">
    <location>
        <begin position="177"/>
        <end position="197"/>
    </location>
</feature>
<proteinExistence type="predicted"/>
<keyword evidence="1" id="KW-0472">Membrane</keyword>
<dbReference type="RefSeq" id="XP_026192876.1">
    <property type="nucleotide sequence ID" value="XM_026337091.1"/>
</dbReference>
<protein>
    <submittedName>
        <fullName evidence="3">Uncharacterized protein LOC113147228</fullName>
    </submittedName>
</protein>
<evidence type="ECO:0000313" key="2">
    <source>
        <dbReference type="Proteomes" id="UP000515125"/>
    </source>
</evidence>
<feature type="transmembrane region" description="Helical" evidence="1">
    <location>
        <begin position="288"/>
        <end position="310"/>
    </location>
</feature>
<name>A0A6P6RY85_9EIME</name>